<dbReference type="NCBIfam" id="NF011703">
    <property type="entry name" value="PRK15123.1"/>
    <property type="match status" value="1"/>
</dbReference>
<evidence type="ECO:0000313" key="3">
    <source>
        <dbReference type="Proteomes" id="UP000644441"/>
    </source>
</evidence>
<comment type="pathway">
    <text evidence="1">Bacterial outer membrane biogenesis; LPS core biosynthesis.</text>
</comment>
<dbReference type="EC" id="2.7.1.-" evidence="1"/>
<dbReference type="SUPFAM" id="SSF56112">
    <property type="entry name" value="Protein kinase-like (PK-like)"/>
    <property type="match status" value="1"/>
</dbReference>
<keyword evidence="1" id="KW-0547">Nucleotide-binding</keyword>
<gene>
    <name evidence="2" type="ORF">ISO4_00678</name>
</gene>
<dbReference type="InterPro" id="IPR017172">
    <property type="entry name" value="Lsacc_core_hep_kinase_RfaP"/>
</dbReference>
<sequence>MSARALFLRDDLAAAWRGREPFAQAATQTGEVYRAREGRRTLRFEAAGRSYFLKYHGGIGWREIIKNLTQAKAPVLGAMSEVRAIRAVAAAGIDTLTIAGYGCRGANPARQESFLVTDELSDTVSLEELGEAWRLEPGPAPFKWALIRRVGEIARAMHGAGVNHRDFYLGHFLIDRGAVAGHDAGAPLYLIDLHRSQVRKTVPRRWRNKDVGGLYYSTARLDLTHRDLLRFVRAYTGQPLREALREHAALWRASRKEAEKIYRRYFEIEPSFPLRYCEHPGKDI</sequence>
<keyword evidence="3" id="KW-1185">Reference proteome</keyword>
<keyword evidence="1" id="KW-0067">ATP-binding</keyword>
<comment type="similarity">
    <text evidence="1">Belongs to the protein kinase superfamily. KdkA/rfaP family.</text>
</comment>
<dbReference type="GO" id="GO:0016301">
    <property type="term" value="F:kinase activity"/>
    <property type="evidence" value="ECO:0007669"/>
    <property type="project" value="UniProtKB-KW"/>
</dbReference>
<protein>
    <recommendedName>
        <fullName evidence="1">Lipopolysaccharide core heptose(I) kinase</fullName>
        <ecNumber evidence="1">2.7.1.-</ecNumber>
    </recommendedName>
</protein>
<evidence type="ECO:0000256" key="1">
    <source>
        <dbReference type="PIRNR" id="PIRNR037318"/>
    </source>
</evidence>
<dbReference type="PIRSF" id="PIRSF037318">
    <property type="entry name" value="RfaP"/>
    <property type="match status" value="1"/>
</dbReference>
<dbReference type="EMBL" id="ARXR01000004">
    <property type="protein sequence ID" value="MBF5052076.1"/>
    <property type="molecule type" value="Genomic_DNA"/>
</dbReference>
<proteinExistence type="inferred from homology"/>
<keyword evidence="1" id="KW-0448">Lipopolysaccharide biosynthesis</keyword>
<dbReference type="Pfam" id="PF06293">
    <property type="entry name" value="Kdo"/>
    <property type="match status" value="1"/>
</dbReference>
<dbReference type="RefSeq" id="WP_194855164.1">
    <property type="nucleotide sequence ID" value="NZ_ARXR01000004.1"/>
</dbReference>
<dbReference type="InterPro" id="IPR011009">
    <property type="entry name" value="Kinase-like_dom_sf"/>
</dbReference>
<dbReference type="Proteomes" id="UP000644441">
    <property type="component" value="Unassembled WGS sequence"/>
</dbReference>
<name>A0ABS0AD73_9GAMM</name>
<accession>A0ABS0AD73</accession>
<comment type="caution">
    <text evidence="2">The sequence shown here is derived from an EMBL/GenBank/DDBJ whole genome shotgun (WGS) entry which is preliminary data.</text>
</comment>
<reference evidence="2 3" key="1">
    <citation type="submission" date="2012-09" db="EMBL/GenBank/DDBJ databases">
        <title>Genome Sequence of alkane-degrading Bacterium Alcanivorax venustensis ISO4.</title>
        <authorList>
            <person name="Lai Q."/>
            <person name="Shao Z."/>
        </authorList>
    </citation>
    <scope>NUCLEOTIDE SEQUENCE [LARGE SCALE GENOMIC DNA]</scope>
    <source>
        <strain evidence="2 3">ISO4</strain>
    </source>
</reference>
<keyword evidence="1 2" id="KW-0418">Kinase</keyword>
<comment type="function">
    <text evidence="1">Kinase involved in the biosynthesis of the core oligosaccharide region of lipopolysaccharide (LPS). Catalyzes the phosphorylation of heptose I (HepI), the first heptose added to the Kdo2-lipid A module.</text>
</comment>
<organism evidence="2 3">
    <name type="scientific">Alloalcanivorax venustensis ISO4</name>
    <dbReference type="NCBI Taxonomy" id="1177184"/>
    <lineage>
        <taxon>Bacteria</taxon>
        <taxon>Pseudomonadati</taxon>
        <taxon>Pseudomonadota</taxon>
        <taxon>Gammaproteobacteria</taxon>
        <taxon>Oceanospirillales</taxon>
        <taxon>Alcanivoracaceae</taxon>
        <taxon>Alloalcanivorax</taxon>
    </lineage>
</organism>
<evidence type="ECO:0000313" key="2">
    <source>
        <dbReference type="EMBL" id="MBF5052076.1"/>
    </source>
</evidence>
<keyword evidence="1" id="KW-0808">Transferase</keyword>